<dbReference type="EMBL" id="MU006216">
    <property type="protein sequence ID" value="KAF2834048.1"/>
    <property type="molecule type" value="Genomic_DNA"/>
</dbReference>
<dbReference type="AlphaFoldDB" id="A0A6A7ANH9"/>
<dbReference type="PANTHER" id="PTHR33365:SF12">
    <property type="entry name" value="TAT PATHWAY SIGNAL SEQUENCE"/>
    <property type="match status" value="1"/>
</dbReference>
<keyword evidence="3" id="KW-1185">Reference proteome</keyword>
<dbReference type="Pfam" id="PF11807">
    <property type="entry name" value="UstYa"/>
    <property type="match status" value="1"/>
</dbReference>
<evidence type="ECO:0000313" key="2">
    <source>
        <dbReference type="EMBL" id="KAF2834048.1"/>
    </source>
</evidence>
<reference evidence="2" key="1">
    <citation type="journal article" date="2020" name="Stud. Mycol.">
        <title>101 Dothideomycetes genomes: a test case for predicting lifestyles and emergence of pathogens.</title>
        <authorList>
            <person name="Haridas S."/>
            <person name="Albert R."/>
            <person name="Binder M."/>
            <person name="Bloem J."/>
            <person name="Labutti K."/>
            <person name="Salamov A."/>
            <person name="Andreopoulos B."/>
            <person name="Baker S."/>
            <person name="Barry K."/>
            <person name="Bills G."/>
            <person name="Bluhm B."/>
            <person name="Cannon C."/>
            <person name="Castanera R."/>
            <person name="Culley D."/>
            <person name="Daum C."/>
            <person name="Ezra D."/>
            <person name="Gonzalez J."/>
            <person name="Henrissat B."/>
            <person name="Kuo A."/>
            <person name="Liang C."/>
            <person name="Lipzen A."/>
            <person name="Lutzoni F."/>
            <person name="Magnuson J."/>
            <person name="Mondo S."/>
            <person name="Nolan M."/>
            <person name="Ohm R."/>
            <person name="Pangilinan J."/>
            <person name="Park H.-J."/>
            <person name="Ramirez L."/>
            <person name="Alfaro M."/>
            <person name="Sun H."/>
            <person name="Tritt A."/>
            <person name="Yoshinaga Y."/>
            <person name="Zwiers L.-H."/>
            <person name="Turgeon B."/>
            <person name="Goodwin S."/>
            <person name="Spatafora J."/>
            <person name="Crous P."/>
            <person name="Grigoriev I."/>
        </authorList>
    </citation>
    <scope>NUCLEOTIDE SEQUENCE</scope>
    <source>
        <strain evidence="2">CBS 113818</strain>
    </source>
</reference>
<name>A0A6A7ANH9_9PLEO</name>
<gene>
    <name evidence="2" type="ORF">CC86DRAFT_277366</name>
</gene>
<evidence type="ECO:0000313" key="3">
    <source>
        <dbReference type="Proteomes" id="UP000799424"/>
    </source>
</evidence>
<proteinExistence type="inferred from homology"/>
<protein>
    <recommendedName>
        <fullName evidence="4">Tat pathway signal sequence</fullName>
    </recommendedName>
</protein>
<dbReference type="OrthoDB" id="3687641at2759"/>
<dbReference type="PANTHER" id="PTHR33365">
    <property type="entry name" value="YALI0B05434P"/>
    <property type="match status" value="1"/>
</dbReference>
<evidence type="ECO:0008006" key="4">
    <source>
        <dbReference type="Google" id="ProtNLM"/>
    </source>
</evidence>
<organism evidence="2 3">
    <name type="scientific">Ophiobolus disseminans</name>
    <dbReference type="NCBI Taxonomy" id="1469910"/>
    <lineage>
        <taxon>Eukaryota</taxon>
        <taxon>Fungi</taxon>
        <taxon>Dikarya</taxon>
        <taxon>Ascomycota</taxon>
        <taxon>Pezizomycotina</taxon>
        <taxon>Dothideomycetes</taxon>
        <taxon>Pleosporomycetidae</taxon>
        <taxon>Pleosporales</taxon>
        <taxon>Pleosporineae</taxon>
        <taxon>Phaeosphaeriaceae</taxon>
        <taxon>Ophiobolus</taxon>
    </lineage>
</organism>
<accession>A0A6A7ANH9</accession>
<evidence type="ECO:0000256" key="1">
    <source>
        <dbReference type="ARBA" id="ARBA00035112"/>
    </source>
</evidence>
<feature type="non-terminal residue" evidence="2">
    <location>
        <position position="1"/>
    </location>
</feature>
<comment type="similarity">
    <text evidence="1">Belongs to the ustYa family.</text>
</comment>
<sequence>EVFRSTKEELQELGVWYDDAVRLENGGYMAGTGGLHIFHCLEDIQGRFAPAYMNLTVHDFSKHDLEHFDHCLINMRLQAQCRPDLTIGAWYWDNDDSPPFERTPKPRRCVQWDSVREWLQPRLINYTNGGEL</sequence>
<dbReference type="GO" id="GO:0043386">
    <property type="term" value="P:mycotoxin biosynthetic process"/>
    <property type="evidence" value="ECO:0007669"/>
    <property type="project" value="InterPro"/>
</dbReference>
<dbReference type="Proteomes" id="UP000799424">
    <property type="component" value="Unassembled WGS sequence"/>
</dbReference>
<dbReference type="InterPro" id="IPR021765">
    <property type="entry name" value="UstYa-like"/>
</dbReference>